<dbReference type="InterPro" id="IPR039421">
    <property type="entry name" value="Type_1_exporter"/>
</dbReference>
<dbReference type="InterPro" id="IPR027417">
    <property type="entry name" value="P-loop_NTPase"/>
</dbReference>
<protein>
    <submittedName>
        <fullName evidence="10">ABC transporter ATP-binding protein</fullName>
    </submittedName>
</protein>
<organism evidence="10 11">
    <name type="scientific">Hymenobacter negativus</name>
    <dbReference type="NCBI Taxonomy" id="2795026"/>
    <lineage>
        <taxon>Bacteria</taxon>
        <taxon>Pseudomonadati</taxon>
        <taxon>Bacteroidota</taxon>
        <taxon>Cytophagia</taxon>
        <taxon>Cytophagales</taxon>
        <taxon>Hymenobacteraceae</taxon>
        <taxon>Hymenobacter</taxon>
    </lineage>
</organism>
<feature type="transmembrane region" description="Helical" evidence="7">
    <location>
        <begin position="269"/>
        <end position="286"/>
    </location>
</feature>
<evidence type="ECO:0000313" key="11">
    <source>
        <dbReference type="Proteomes" id="UP000625631"/>
    </source>
</evidence>
<comment type="subcellular location">
    <subcellularLocation>
        <location evidence="1">Cell membrane</location>
        <topology evidence="1">Multi-pass membrane protein</topology>
    </subcellularLocation>
</comment>
<keyword evidence="3" id="KW-0547">Nucleotide-binding</keyword>
<evidence type="ECO:0000256" key="1">
    <source>
        <dbReference type="ARBA" id="ARBA00004651"/>
    </source>
</evidence>
<keyword evidence="11" id="KW-1185">Reference proteome</keyword>
<feature type="domain" description="ABC transmembrane type-1" evidence="9">
    <location>
        <begin position="1"/>
        <end position="301"/>
    </location>
</feature>
<evidence type="ECO:0000256" key="4">
    <source>
        <dbReference type="ARBA" id="ARBA00022840"/>
    </source>
</evidence>
<dbReference type="PANTHER" id="PTHR24221">
    <property type="entry name" value="ATP-BINDING CASSETTE SUB-FAMILY B"/>
    <property type="match status" value="1"/>
</dbReference>
<dbReference type="SMART" id="SM00382">
    <property type="entry name" value="AAA"/>
    <property type="match status" value="1"/>
</dbReference>
<gene>
    <name evidence="10" type="ORF">I7X13_06225</name>
</gene>
<sequence length="564" mass="63495">MFVLLLVTSFLDVIGLASLVPVMVVAAEPGGVQKSKFFAPIYHGMNFESERSFLLMLIVAVFVFFLVKNLFSTWVNYLQTDFTTKLGLNIVKTQLDKYLHFPFWDFNHLGSSNLINSALEVPRYYVSMVVRPLFVLFSELAVVVVIVISILIYKPLLLALLAFVLVPTTLLTYRALRARSQAIGNRVNELRPISYGIIGDLFTGFVELKLANKQYRFRDRLLENQRELQTLDSESYLYSLLPLKVIEMVAILGVLTIFLYAIFVPSASNSLIALVGLFAAAAYRLMPSVNRMLTALMQVKQAQSSIENLETYREPKYNERPDPKQLPLSFEHSLAFSNVTFSFPGVETPTLRSINLEIRKGEKIGFIGSSGSGKTTLMNVLLRFYVEQHGHILIDGQPLTSQHIEAWHRIVGYVKQDTFLMEASIQDNITLGDANVDAARLDYAIEQASLRNFIAGLPEGVNTHIGERGSKLSGGQRQRIGIARALYKRTQVLVLDEATSALDNETEREVNEAINKLSETDITILIIAHRITTLRECDRIYELSQGNVIAEHQYESLMQQIVQA</sequence>
<dbReference type="PROSITE" id="PS00211">
    <property type="entry name" value="ABC_TRANSPORTER_1"/>
    <property type="match status" value="1"/>
</dbReference>
<evidence type="ECO:0000256" key="7">
    <source>
        <dbReference type="SAM" id="Phobius"/>
    </source>
</evidence>
<feature type="domain" description="ABC transporter" evidence="8">
    <location>
        <begin position="334"/>
        <end position="564"/>
    </location>
</feature>
<dbReference type="PANTHER" id="PTHR24221:SF654">
    <property type="entry name" value="ATP-BINDING CASSETTE SUB-FAMILY B MEMBER 6"/>
    <property type="match status" value="1"/>
</dbReference>
<dbReference type="SUPFAM" id="SSF90123">
    <property type="entry name" value="ABC transporter transmembrane region"/>
    <property type="match status" value="1"/>
</dbReference>
<dbReference type="EMBL" id="JAEDAE010000002">
    <property type="protein sequence ID" value="MBH8557635.1"/>
    <property type="molecule type" value="Genomic_DNA"/>
</dbReference>
<dbReference type="InterPro" id="IPR003439">
    <property type="entry name" value="ABC_transporter-like_ATP-bd"/>
</dbReference>
<evidence type="ECO:0000256" key="6">
    <source>
        <dbReference type="ARBA" id="ARBA00023136"/>
    </source>
</evidence>
<dbReference type="GO" id="GO:0005524">
    <property type="term" value="F:ATP binding"/>
    <property type="evidence" value="ECO:0007669"/>
    <property type="project" value="UniProtKB-KW"/>
</dbReference>
<dbReference type="InterPro" id="IPR011527">
    <property type="entry name" value="ABC1_TM_dom"/>
</dbReference>
<accession>A0ABS0Q4X5</accession>
<dbReference type="InterPro" id="IPR003593">
    <property type="entry name" value="AAA+_ATPase"/>
</dbReference>
<keyword evidence="4 10" id="KW-0067">ATP-binding</keyword>
<feature type="transmembrane region" description="Helical" evidence="7">
    <location>
        <begin position="133"/>
        <end position="152"/>
    </location>
</feature>
<name>A0ABS0Q4X5_9BACT</name>
<dbReference type="PROSITE" id="PS50929">
    <property type="entry name" value="ABC_TM1F"/>
    <property type="match status" value="1"/>
</dbReference>
<comment type="caution">
    <text evidence="10">The sequence shown here is derived from an EMBL/GenBank/DDBJ whole genome shotgun (WGS) entry which is preliminary data.</text>
</comment>
<evidence type="ECO:0000259" key="9">
    <source>
        <dbReference type="PROSITE" id="PS50929"/>
    </source>
</evidence>
<dbReference type="SUPFAM" id="SSF52540">
    <property type="entry name" value="P-loop containing nucleoside triphosphate hydrolases"/>
    <property type="match status" value="1"/>
</dbReference>
<evidence type="ECO:0000259" key="8">
    <source>
        <dbReference type="PROSITE" id="PS50893"/>
    </source>
</evidence>
<dbReference type="InterPro" id="IPR017871">
    <property type="entry name" value="ABC_transporter-like_CS"/>
</dbReference>
<keyword evidence="6 7" id="KW-0472">Membrane</keyword>
<proteinExistence type="predicted"/>
<dbReference type="Gene3D" id="1.20.1560.10">
    <property type="entry name" value="ABC transporter type 1, transmembrane domain"/>
    <property type="match status" value="1"/>
</dbReference>
<dbReference type="Gene3D" id="3.40.50.300">
    <property type="entry name" value="P-loop containing nucleotide triphosphate hydrolases"/>
    <property type="match status" value="1"/>
</dbReference>
<feature type="transmembrane region" description="Helical" evidence="7">
    <location>
        <begin position="53"/>
        <end position="71"/>
    </location>
</feature>
<evidence type="ECO:0000256" key="2">
    <source>
        <dbReference type="ARBA" id="ARBA00022692"/>
    </source>
</evidence>
<dbReference type="Pfam" id="PF00005">
    <property type="entry name" value="ABC_tran"/>
    <property type="match status" value="1"/>
</dbReference>
<dbReference type="PROSITE" id="PS50893">
    <property type="entry name" value="ABC_TRANSPORTER_2"/>
    <property type="match status" value="1"/>
</dbReference>
<keyword evidence="2 7" id="KW-0812">Transmembrane</keyword>
<keyword evidence="5 7" id="KW-1133">Transmembrane helix</keyword>
<feature type="transmembrane region" description="Helical" evidence="7">
    <location>
        <begin position="158"/>
        <end position="176"/>
    </location>
</feature>
<evidence type="ECO:0000256" key="5">
    <source>
        <dbReference type="ARBA" id="ARBA00022989"/>
    </source>
</evidence>
<reference evidence="10 11" key="1">
    <citation type="submission" date="2020-12" db="EMBL/GenBank/DDBJ databases">
        <title>Hymenobacter sp.</title>
        <authorList>
            <person name="Kim M.K."/>
        </authorList>
    </citation>
    <scope>NUCLEOTIDE SEQUENCE [LARGE SCALE GENOMIC DNA]</scope>
    <source>
        <strain evidence="10 11">BT442</strain>
    </source>
</reference>
<dbReference type="InterPro" id="IPR036640">
    <property type="entry name" value="ABC1_TM_sf"/>
</dbReference>
<evidence type="ECO:0000313" key="10">
    <source>
        <dbReference type="EMBL" id="MBH8557635.1"/>
    </source>
</evidence>
<dbReference type="Proteomes" id="UP000625631">
    <property type="component" value="Unassembled WGS sequence"/>
</dbReference>
<evidence type="ECO:0000256" key="3">
    <source>
        <dbReference type="ARBA" id="ARBA00022741"/>
    </source>
</evidence>